<feature type="binding site" evidence="9">
    <location>
        <position position="146"/>
    </location>
    <ligand>
        <name>ATP</name>
        <dbReference type="ChEBI" id="CHEBI:30616"/>
    </ligand>
</feature>
<feature type="binding site" evidence="9">
    <location>
        <begin position="78"/>
        <end position="80"/>
    </location>
    <ligand>
        <name>a ribonucleoside 5'-phosphate</name>
        <dbReference type="ChEBI" id="CHEBI:58043"/>
    </ligand>
</feature>
<name>A0A1D1VMQ8_RAMVA</name>
<keyword evidence="11" id="KW-1185">Reference proteome</keyword>
<dbReference type="PROSITE" id="PS00113">
    <property type="entry name" value="ADENYLATE_KINASE"/>
    <property type="match status" value="1"/>
</dbReference>
<dbReference type="Gene3D" id="3.40.50.300">
    <property type="entry name" value="P-loop containing nucleotide triphosphate hydrolases"/>
    <property type="match status" value="1"/>
</dbReference>
<dbReference type="NCBIfam" id="TIGR01359">
    <property type="entry name" value="UMP_CMP_kin_fam"/>
    <property type="match status" value="1"/>
</dbReference>
<dbReference type="EC" id="2.7.4.14" evidence="9"/>
<dbReference type="InterPro" id="IPR006266">
    <property type="entry name" value="UMP_CMP_kinase"/>
</dbReference>
<dbReference type="InterPro" id="IPR000850">
    <property type="entry name" value="Adenylat/UMP-CMP_kin"/>
</dbReference>
<proteinExistence type="inferred from homology"/>
<keyword evidence="2 9" id="KW-0808">Transferase</keyword>
<comment type="subunit">
    <text evidence="9">Monomer.</text>
</comment>
<dbReference type="AlphaFoldDB" id="A0A1D1VMQ8"/>
<dbReference type="PRINTS" id="PR00094">
    <property type="entry name" value="ADENYLTKNASE"/>
</dbReference>
<keyword evidence="5 9" id="KW-0067">ATP-binding</keyword>
<keyword evidence="4 9" id="KW-0418">Kinase</keyword>
<comment type="caution">
    <text evidence="10">The sequence shown here is derived from an EMBL/GenBank/DDBJ whole genome shotgun (WGS) entry which is preliminary data.</text>
</comment>
<gene>
    <name evidence="10" type="primary">RvY_12717-1</name>
    <name evidence="10" type="synonym">RvY_12717.1</name>
    <name evidence="10" type="ORF">RvY_12717</name>
</gene>
<comment type="domain">
    <text evidence="9">Consists of three domains, a large central CORE domain and two small peripheral domains, NMPbind and LID, which undergo movements during catalysis. The LID domain closes over the site of phosphoryl transfer upon ATP binding. Assembling and dissambling the active center during each catalytic cycle provides an effective means to prevent ATP hydrolysis.</text>
</comment>
<keyword evidence="6 9" id="KW-0665">Pyrimidine biosynthesis</keyword>
<reference evidence="10 11" key="1">
    <citation type="journal article" date="2016" name="Nat. Commun.">
        <title>Extremotolerant tardigrade genome and improved radiotolerance of human cultured cells by tardigrade-unique protein.</title>
        <authorList>
            <person name="Hashimoto T."/>
            <person name="Horikawa D.D."/>
            <person name="Saito Y."/>
            <person name="Kuwahara H."/>
            <person name="Kozuka-Hata H."/>
            <person name="Shin-I T."/>
            <person name="Minakuchi Y."/>
            <person name="Ohishi K."/>
            <person name="Motoyama A."/>
            <person name="Aizu T."/>
            <person name="Enomoto A."/>
            <person name="Kondo K."/>
            <person name="Tanaka S."/>
            <person name="Hara Y."/>
            <person name="Koshikawa S."/>
            <person name="Sagara H."/>
            <person name="Miura T."/>
            <person name="Yokobori S."/>
            <person name="Miyagawa K."/>
            <person name="Suzuki Y."/>
            <person name="Kubo T."/>
            <person name="Oyama M."/>
            <person name="Kohara Y."/>
            <person name="Fujiyama A."/>
            <person name="Arakawa K."/>
            <person name="Katayama T."/>
            <person name="Toyoda A."/>
            <person name="Kunieda T."/>
        </authorList>
    </citation>
    <scope>NUCLEOTIDE SEQUENCE [LARGE SCALE GENOMIC DNA]</scope>
    <source>
        <strain evidence="10 11">YOKOZUNA-1</strain>
    </source>
</reference>
<comment type="catalytic activity">
    <reaction evidence="9">
        <text>CMP + ATP = CDP + ADP</text>
        <dbReference type="Rhea" id="RHEA:11600"/>
        <dbReference type="ChEBI" id="CHEBI:30616"/>
        <dbReference type="ChEBI" id="CHEBI:58069"/>
        <dbReference type="ChEBI" id="CHEBI:60377"/>
        <dbReference type="ChEBI" id="CHEBI:456216"/>
        <dbReference type="EC" id="2.7.4.14"/>
    </reaction>
</comment>
<comment type="similarity">
    <text evidence="9">Belongs to the adenylate kinase family. UMP-CMP kinase subfamily.</text>
</comment>
<feature type="region of interest" description="LID" evidence="9">
    <location>
        <begin position="145"/>
        <end position="155"/>
    </location>
</feature>
<keyword evidence="7 9" id="KW-0539">Nucleus</keyword>
<dbReference type="Proteomes" id="UP000186922">
    <property type="component" value="Unassembled WGS sequence"/>
</dbReference>
<dbReference type="HAMAP" id="MF_00235">
    <property type="entry name" value="Adenylate_kinase_Adk"/>
    <property type="match status" value="1"/>
</dbReference>
<dbReference type="GO" id="GO:0036431">
    <property type="term" value="F:dCMP kinase activity"/>
    <property type="evidence" value="ECO:0007669"/>
    <property type="project" value="RHEA"/>
</dbReference>
<evidence type="ECO:0000256" key="4">
    <source>
        <dbReference type="ARBA" id="ARBA00022777"/>
    </source>
</evidence>
<comment type="function">
    <text evidence="9">Catalyzes the phosphorylation of pyrimidine nucleoside monophosphates at the expense of ATP. Plays an important role in de novo pyrimidine nucleotide biosynthesis. Has preference for UMP and CMP as phosphate acceptors.</text>
</comment>
<evidence type="ECO:0000256" key="6">
    <source>
        <dbReference type="ARBA" id="ARBA00022975"/>
    </source>
</evidence>
<keyword evidence="1 9" id="KW-0963">Cytoplasm</keyword>
<feature type="binding site" evidence="9">
    <location>
        <begin position="30"/>
        <end position="35"/>
    </location>
    <ligand>
        <name>ATP</name>
        <dbReference type="ChEBI" id="CHEBI:30616"/>
    </ligand>
</feature>
<evidence type="ECO:0000256" key="7">
    <source>
        <dbReference type="ARBA" id="ARBA00023242"/>
    </source>
</evidence>
<evidence type="ECO:0000256" key="2">
    <source>
        <dbReference type="ARBA" id="ARBA00022679"/>
    </source>
</evidence>
<dbReference type="PANTHER" id="PTHR23359">
    <property type="entry name" value="NUCLEOTIDE KINASE"/>
    <property type="match status" value="1"/>
</dbReference>
<dbReference type="GO" id="GO:0005524">
    <property type="term" value="F:ATP binding"/>
    <property type="evidence" value="ECO:0007669"/>
    <property type="project" value="UniProtKB-KW"/>
</dbReference>
<evidence type="ECO:0000313" key="10">
    <source>
        <dbReference type="EMBL" id="GAV02116.1"/>
    </source>
</evidence>
<dbReference type="GO" id="GO:0033862">
    <property type="term" value="F:UMP kinase activity"/>
    <property type="evidence" value="ECO:0007669"/>
    <property type="project" value="RHEA"/>
</dbReference>
<evidence type="ECO:0000256" key="3">
    <source>
        <dbReference type="ARBA" id="ARBA00022741"/>
    </source>
</evidence>
<dbReference type="EMBL" id="BDGG01000008">
    <property type="protein sequence ID" value="GAV02116.1"/>
    <property type="molecule type" value="Genomic_DNA"/>
</dbReference>
<dbReference type="InterPro" id="IPR033690">
    <property type="entry name" value="Adenylat_kinase_CS"/>
</dbReference>
<feature type="binding site" evidence="9">
    <location>
        <position position="56"/>
    </location>
    <ligand>
        <name>a ribonucleoside 5'-phosphate</name>
        <dbReference type="ChEBI" id="CHEBI:58043"/>
    </ligand>
</feature>
<feature type="region of interest" description="NMPbind" evidence="9">
    <location>
        <begin position="50"/>
        <end position="80"/>
    </location>
</feature>
<evidence type="ECO:0000313" key="11">
    <source>
        <dbReference type="Proteomes" id="UP000186922"/>
    </source>
</evidence>
<feature type="binding site" evidence="9">
    <location>
        <position position="191"/>
    </location>
    <ligand>
        <name>ATP</name>
        <dbReference type="ChEBI" id="CHEBI:30616"/>
    </ligand>
</feature>
<evidence type="ECO:0000256" key="8">
    <source>
        <dbReference type="ARBA" id="ARBA00048116"/>
    </source>
</evidence>
<dbReference type="InterPro" id="IPR027417">
    <property type="entry name" value="P-loop_NTPase"/>
</dbReference>
<feature type="binding site" evidence="9">
    <location>
        <begin position="105"/>
        <end position="108"/>
    </location>
    <ligand>
        <name>a ribonucleoside 5'-phosphate</name>
        <dbReference type="ChEBI" id="CHEBI:58043"/>
    </ligand>
</feature>
<protein>
    <recommendedName>
        <fullName evidence="9">UMP-CMP kinase</fullName>
        <ecNumber evidence="9">2.7.4.14</ecNumber>
    </recommendedName>
    <alternativeName>
        <fullName evidence="9">Deoxycytidylate kinase</fullName>
        <shortName evidence="9">CK</shortName>
        <shortName evidence="9">dCMP kinase</shortName>
    </alternativeName>
    <alternativeName>
        <fullName evidence="9">Uridine monophosphate/cytidine monophosphate kinase</fullName>
        <shortName evidence="9">UMP/CMP kinase</shortName>
        <shortName evidence="9">UMP/CMPK</shortName>
    </alternativeName>
</protein>
<dbReference type="OrthoDB" id="442176at2759"/>
<comment type="catalytic activity">
    <reaction evidence="9">
        <text>dCMP + ATP = dCDP + ADP</text>
        <dbReference type="Rhea" id="RHEA:25094"/>
        <dbReference type="ChEBI" id="CHEBI:30616"/>
        <dbReference type="ChEBI" id="CHEBI:57566"/>
        <dbReference type="ChEBI" id="CHEBI:58593"/>
        <dbReference type="ChEBI" id="CHEBI:456216"/>
        <dbReference type="EC" id="2.7.4.14"/>
    </reaction>
</comment>
<dbReference type="GO" id="GO:0006221">
    <property type="term" value="P:pyrimidine nucleotide biosynthetic process"/>
    <property type="evidence" value="ECO:0007669"/>
    <property type="project" value="UniProtKB-UniRule"/>
</dbReference>
<evidence type="ECO:0000256" key="1">
    <source>
        <dbReference type="ARBA" id="ARBA00022490"/>
    </source>
</evidence>
<organism evidence="10 11">
    <name type="scientific">Ramazzottius varieornatus</name>
    <name type="common">Water bear</name>
    <name type="synonym">Tardigrade</name>
    <dbReference type="NCBI Taxonomy" id="947166"/>
    <lineage>
        <taxon>Eukaryota</taxon>
        <taxon>Metazoa</taxon>
        <taxon>Ecdysozoa</taxon>
        <taxon>Tardigrada</taxon>
        <taxon>Eutardigrada</taxon>
        <taxon>Parachela</taxon>
        <taxon>Hypsibioidea</taxon>
        <taxon>Ramazzottiidae</taxon>
        <taxon>Ramazzottius</taxon>
    </lineage>
</organism>
<dbReference type="GO" id="GO:0005634">
    <property type="term" value="C:nucleus"/>
    <property type="evidence" value="ECO:0007669"/>
    <property type="project" value="UniProtKB-SubCell"/>
</dbReference>
<feature type="binding site" evidence="9">
    <location>
        <position position="163"/>
    </location>
    <ligand>
        <name>a ribonucleoside 5'-phosphate</name>
        <dbReference type="ChEBI" id="CHEBI:58043"/>
    </ligand>
</feature>
<dbReference type="CDD" id="cd01428">
    <property type="entry name" value="ADK"/>
    <property type="match status" value="1"/>
</dbReference>
<evidence type="ECO:0000256" key="9">
    <source>
        <dbReference type="HAMAP-Rule" id="MF_03172"/>
    </source>
</evidence>
<feature type="binding site" evidence="9">
    <location>
        <position position="112"/>
    </location>
    <ligand>
        <name>CMP</name>
        <dbReference type="ChEBI" id="CHEBI:60377"/>
    </ligand>
</feature>
<comment type="subcellular location">
    <subcellularLocation>
        <location evidence="9">Cytoplasm</location>
    </subcellularLocation>
    <subcellularLocation>
        <location evidence="9">Nucleus</location>
    </subcellularLocation>
</comment>
<feature type="binding site" evidence="9">
    <location>
        <position position="152"/>
    </location>
    <ligand>
        <name>a ribonucleoside 5'-phosphate</name>
        <dbReference type="ChEBI" id="CHEBI:58043"/>
    </ligand>
</feature>
<dbReference type="Pfam" id="PF00406">
    <property type="entry name" value="ADK"/>
    <property type="match status" value="1"/>
</dbReference>
<dbReference type="HAMAP" id="MF_03172">
    <property type="entry name" value="Adenylate_kinase_UMP_CMP_kin"/>
    <property type="match status" value="1"/>
</dbReference>
<accession>A0A1D1VMQ8</accession>
<dbReference type="GO" id="GO:0006207">
    <property type="term" value="P:'de novo' pyrimidine nucleobase biosynthetic process"/>
    <property type="evidence" value="ECO:0007669"/>
    <property type="project" value="InterPro"/>
</dbReference>
<sequence length="221" mass="24506">MSDTTKMSGDKAEVEDGMKPNVVFVLGAPGSGKGTQCSLITSKTNFVHLSAGDLLRQECATSGSQYGDLIASYIKDGKIVPVEITCSLLEKAMKMSGKEYFLIDGFPRNFDNLQGWINQMGHKTDFLFLLFLQAPEDICVERILSRGATSGRIDDNADSLKKRFQTYLHDTLPIVKFYEDKGLVRSVDSTRPMQSVHEDVMAVLREVVSKDGLFENDLLAH</sequence>
<dbReference type="SUPFAM" id="SSF52540">
    <property type="entry name" value="P-loop containing nucleoside triphosphate hydrolases"/>
    <property type="match status" value="1"/>
</dbReference>
<dbReference type="GO" id="GO:0036430">
    <property type="term" value="F:CMP kinase activity"/>
    <property type="evidence" value="ECO:0007669"/>
    <property type="project" value="RHEA"/>
</dbReference>
<comment type="catalytic activity">
    <reaction evidence="8 9">
        <text>UMP + ATP = UDP + ADP</text>
        <dbReference type="Rhea" id="RHEA:24400"/>
        <dbReference type="ChEBI" id="CHEBI:30616"/>
        <dbReference type="ChEBI" id="CHEBI:57865"/>
        <dbReference type="ChEBI" id="CHEBI:58223"/>
        <dbReference type="ChEBI" id="CHEBI:456216"/>
        <dbReference type="EC" id="2.7.4.14"/>
    </reaction>
</comment>
<dbReference type="STRING" id="947166.A0A1D1VMQ8"/>
<dbReference type="GO" id="GO:0005737">
    <property type="term" value="C:cytoplasm"/>
    <property type="evidence" value="ECO:0007669"/>
    <property type="project" value="UniProtKB-SubCell"/>
</dbReference>
<evidence type="ECO:0000256" key="5">
    <source>
        <dbReference type="ARBA" id="ARBA00022840"/>
    </source>
</evidence>
<comment type="cofactor">
    <cofactor evidence="9">
        <name>Mg(2+)</name>
        <dbReference type="ChEBI" id="CHEBI:18420"/>
    </cofactor>
    <text evidence="9">Binds 1 Mg(2+) ion per monomer.</text>
</comment>
<keyword evidence="3 9" id="KW-0547">Nucleotide-binding</keyword>